<dbReference type="Proteomes" id="UP000287166">
    <property type="component" value="Unassembled WGS sequence"/>
</dbReference>
<reference evidence="1 2" key="1">
    <citation type="journal article" date="2018" name="Sci. Rep.">
        <title>Genome sequence of the cauliflower mushroom Sparassis crispa (Hanabiratake) and its association with beneficial usage.</title>
        <authorList>
            <person name="Kiyama R."/>
            <person name="Furutani Y."/>
            <person name="Kawaguchi K."/>
            <person name="Nakanishi T."/>
        </authorList>
    </citation>
    <scope>NUCLEOTIDE SEQUENCE [LARGE SCALE GENOMIC DNA]</scope>
</reference>
<evidence type="ECO:0000313" key="1">
    <source>
        <dbReference type="EMBL" id="GBE79940.1"/>
    </source>
</evidence>
<proteinExistence type="predicted"/>
<dbReference type="InParanoid" id="A0A401GCQ2"/>
<gene>
    <name evidence="1" type="ORF">SCP_0211420</name>
</gene>
<accession>A0A401GCQ2</accession>
<organism evidence="1 2">
    <name type="scientific">Sparassis crispa</name>
    <dbReference type="NCBI Taxonomy" id="139825"/>
    <lineage>
        <taxon>Eukaryota</taxon>
        <taxon>Fungi</taxon>
        <taxon>Dikarya</taxon>
        <taxon>Basidiomycota</taxon>
        <taxon>Agaricomycotina</taxon>
        <taxon>Agaricomycetes</taxon>
        <taxon>Polyporales</taxon>
        <taxon>Sparassidaceae</taxon>
        <taxon>Sparassis</taxon>
    </lineage>
</organism>
<dbReference type="EMBL" id="BFAD01000002">
    <property type="protein sequence ID" value="GBE79940.1"/>
    <property type="molecule type" value="Genomic_DNA"/>
</dbReference>
<keyword evidence="2" id="KW-1185">Reference proteome</keyword>
<comment type="caution">
    <text evidence="1">The sequence shown here is derived from an EMBL/GenBank/DDBJ whole genome shotgun (WGS) entry which is preliminary data.</text>
</comment>
<dbReference type="OrthoDB" id="2795673at2759"/>
<sequence length="105" mass="12192">MDERNYLTTPWYEIRRLSWTSSGSSSSRKSYGLPRDGFRELVRRARQVDERLYVVLSPRVDQDACAEWEAAARGGESIWETALKAREDETYGMDLPRKSTGSRNR</sequence>
<dbReference type="STRING" id="139825.A0A401GCQ2"/>
<dbReference type="AlphaFoldDB" id="A0A401GCQ2"/>
<dbReference type="GeneID" id="38776857"/>
<dbReference type="RefSeq" id="XP_027610853.1">
    <property type="nucleotide sequence ID" value="XM_027755052.1"/>
</dbReference>
<protein>
    <submittedName>
        <fullName evidence="1">Uncharacterized protein</fullName>
    </submittedName>
</protein>
<name>A0A401GCQ2_9APHY</name>
<evidence type="ECO:0000313" key="2">
    <source>
        <dbReference type="Proteomes" id="UP000287166"/>
    </source>
</evidence>